<dbReference type="RefSeq" id="WP_145398069.1">
    <property type="nucleotide sequence ID" value="NZ_VLKU01000006.1"/>
</dbReference>
<dbReference type="EMBL" id="VLKU01000006">
    <property type="protein sequence ID" value="TWI33903.1"/>
    <property type="molecule type" value="Genomic_DNA"/>
</dbReference>
<reference evidence="6 7" key="1">
    <citation type="journal article" date="2015" name="Stand. Genomic Sci.">
        <title>Genomic Encyclopedia of Bacterial and Archaeal Type Strains, Phase III: the genomes of soil and plant-associated and newly described type strains.</title>
        <authorList>
            <person name="Whitman W.B."/>
            <person name="Woyke T."/>
            <person name="Klenk H.P."/>
            <person name="Zhou Y."/>
            <person name="Lilburn T.G."/>
            <person name="Beck B.J."/>
            <person name="De Vos P."/>
            <person name="Vandamme P."/>
            <person name="Eisen J.A."/>
            <person name="Garrity G."/>
            <person name="Hugenholtz P."/>
            <person name="Kyrpides N.C."/>
        </authorList>
    </citation>
    <scope>NUCLEOTIDE SEQUENCE [LARGE SCALE GENOMIC DNA]</scope>
    <source>
        <strain evidence="6 7">CGMCC 1.5364</strain>
    </source>
</reference>
<accession>A0A562NP43</accession>
<feature type="transmembrane region" description="Helical" evidence="5">
    <location>
        <begin position="79"/>
        <end position="99"/>
    </location>
</feature>
<dbReference type="Pfam" id="PF07681">
    <property type="entry name" value="DoxX"/>
    <property type="match status" value="1"/>
</dbReference>
<gene>
    <name evidence="6" type="ORF">IQ24_02270</name>
</gene>
<dbReference type="Proteomes" id="UP000316225">
    <property type="component" value="Unassembled WGS sequence"/>
</dbReference>
<evidence type="ECO:0000313" key="7">
    <source>
        <dbReference type="Proteomes" id="UP000316225"/>
    </source>
</evidence>
<dbReference type="InterPro" id="IPR032808">
    <property type="entry name" value="DoxX"/>
</dbReference>
<keyword evidence="3 5" id="KW-1133">Transmembrane helix</keyword>
<feature type="transmembrane region" description="Helical" evidence="5">
    <location>
        <begin position="114"/>
        <end position="131"/>
    </location>
</feature>
<feature type="transmembrane region" description="Helical" evidence="5">
    <location>
        <begin position="52"/>
        <end position="72"/>
    </location>
</feature>
<keyword evidence="4 5" id="KW-0472">Membrane</keyword>
<keyword evidence="2 5" id="KW-0812">Transmembrane</keyword>
<name>A0A562NP43_9RHOB</name>
<comment type="caution">
    <text evidence="6">The sequence shown here is derived from an EMBL/GenBank/DDBJ whole genome shotgun (WGS) entry which is preliminary data.</text>
</comment>
<evidence type="ECO:0000256" key="1">
    <source>
        <dbReference type="ARBA" id="ARBA00004141"/>
    </source>
</evidence>
<evidence type="ECO:0000256" key="3">
    <source>
        <dbReference type="ARBA" id="ARBA00022989"/>
    </source>
</evidence>
<organism evidence="6 7">
    <name type="scientific">Paracoccus sulfuroxidans</name>
    <dbReference type="NCBI Taxonomy" id="384678"/>
    <lineage>
        <taxon>Bacteria</taxon>
        <taxon>Pseudomonadati</taxon>
        <taxon>Pseudomonadota</taxon>
        <taxon>Alphaproteobacteria</taxon>
        <taxon>Rhodobacterales</taxon>
        <taxon>Paracoccaceae</taxon>
        <taxon>Paracoccus</taxon>
    </lineage>
</organism>
<evidence type="ECO:0000256" key="2">
    <source>
        <dbReference type="ARBA" id="ARBA00022692"/>
    </source>
</evidence>
<comment type="subcellular location">
    <subcellularLocation>
        <location evidence="1">Membrane</location>
        <topology evidence="1">Multi-pass membrane protein</topology>
    </subcellularLocation>
</comment>
<protein>
    <submittedName>
        <fullName evidence="6">Putative membrane protein YphA (DoxX/SURF4 family)</fullName>
    </submittedName>
</protein>
<sequence>MTPTFVSNLLDARWFARVAAILLTWPFWLSGFEKLGNLPGALGEAQHFGLEPAWLVVAATVLVQIGGSLLVIWGRMAWLGAGALGVFTTAATLIAHRYWDIADATARFHDRNTFMEHIGLLGGLMIVAIFWHRERDV</sequence>
<dbReference type="OrthoDB" id="7064507at2"/>
<evidence type="ECO:0000256" key="5">
    <source>
        <dbReference type="SAM" id="Phobius"/>
    </source>
</evidence>
<dbReference type="AlphaFoldDB" id="A0A562NP43"/>
<proteinExistence type="predicted"/>
<dbReference type="GO" id="GO:0016020">
    <property type="term" value="C:membrane"/>
    <property type="evidence" value="ECO:0007669"/>
    <property type="project" value="UniProtKB-SubCell"/>
</dbReference>
<keyword evidence="7" id="KW-1185">Reference proteome</keyword>
<evidence type="ECO:0000256" key="4">
    <source>
        <dbReference type="ARBA" id="ARBA00023136"/>
    </source>
</evidence>
<evidence type="ECO:0000313" key="6">
    <source>
        <dbReference type="EMBL" id="TWI33903.1"/>
    </source>
</evidence>
<feature type="transmembrane region" description="Helical" evidence="5">
    <location>
        <begin position="12"/>
        <end position="32"/>
    </location>
</feature>